<dbReference type="OrthoDB" id="1716625at2759"/>
<feature type="domain" description="EF-hand" evidence="4">
    <location>
        <begin position="443"/>
        <end position="478"/>
    </location>
</feature>
<keyword evidence="1" id="KW-0547">Nucleotide-binding</keyword>
<dbReference type="InterPro" id="IPR027417">
    <property type="entry name" value="P-loop_NTPase"/>
</dbReference>
<dbReference type="InterPro" id="IPR011992">
    <property type="entry name" value="EF-hand-dom_pair"/>
</dbReference>
<dbReference type="Gene3D" id="1.10.268.20">
    <property type="match status" value="2"/>
</dbReference>
<proteinExistence type="predicted"/>
<dbReference type="CDD" id="cd09913">
    <property type="entry name" value="EHD"/>
    <property type="match status" value="1"/>
</dbReference>
<dbReference type="Pfam" id="PF12763">
    <property type="entry name" value="EH"/>
    <property type="match status" value="1"/>
</dbReference>
<sequence length="514" mass="59428">MFSWLSKDEGRRREPELYNTVVDGLRKIYKSKILPLEEHYLFHEFHSPPLDDPDFDAKPMILLVGQYSTGKTTFIKYLLEKDFPGIRIGPEPTTDRFIAVMYGQQETVIPGNALLLIPRSSILSGEKQRVDRGYDFAGVLEWFAERVDRIILLFDAHKLDISDEFRRSIEALRGHDDKIRIILNKADMIDHQQLMRVYGALMWSLGKVLNTPEVARVYLGSFWDQPLRFDHNRKLFEAEEQDLFQDLQGLPRNAALRKLNDLIKRARLAKVHAYIISSLRNNMPSMFGKDNKKKELIKNLRNIYEEIQRVHHLPPGDFPDLRDMQEKLMGMDFTKFQPLKPRLLDAVDKMLAEDIARLMAQIPQEQHMQSKEESNVKGGAFDGVQQSPFTYGRGEGVDAGSMDTEWIVGKERYKYDDIFQSLNPVDGKISGAGAKSEMMKSKLPNTVLGKVWKLSDIDKDGMLDSDEFALAMHLINIKLQGHDLAVRFTRTFSTAFEEDFRPLKGFLDRFYRAY</sequence>
<evidence type="ECO:0000256" key="1">
    <source>
        <dbReference type="ARBA" id="ARBA00022741"/>
    </source>
</evidence>
<dbReference type="Pfam" id="PF18150">
    <property type="entry name" value="DUF5600"/>
    <property type="match status" value="1"/>
</dbReference>
<dbReference type="GO" id="GO:0000166">
    <property type="term" value="F:nucleotide binding"/>
    <property type="evidence" value="ECO:0007669"/>
    <property type="project" value="UniProtKB-KW"/>
</dbReference>
<dbReference type="GO" id="GO:0006897">
    <property type="term" value="P:endocytosis"/>
    <property type="evidence" value="ECO:0007669"/>
    <property type="project" value="TreeGrafter"/>
</dbReference>
<dbReference type="PROSITE" id="PS50222">
    <property type="entry name" value="EF_HAND_2"/>
    <property type="match status" value="1"/>
</dbReference>
<dbReference type="PANTHER" id="PTHR11216">
    <property type="entry name" value="EH DOMAIN"/>
    <property type="match status" value="1"/>
</dbReference>
<dbReference type="GO" id="GO:0005509">
    <property type="term" value="F:calcium ion binding"/>
    <property type="evidence" value="ECO:0007669"/>
    <property type="project" value="InterPro"/>
</dbReference>
<dbReference type="PROSITE" id="PS00018">
    <property type="entry name" value="EF_HAND_1"/>
    <property type="match status" value="1"/>
</dbReference>
<reference evidence="5" key="1">
    <citation type="submission" date="2020-08" db="EMBL/GenBank/DDBJ databases">
        <title>Multicomponent nature underlies the extraordinary mechanical properties of spider dragline silk.</title>
        <authorList>
            <person name="Kono N."/>
            <person name="Nakamura H."/>
            <person name="Mori M."/>
            <person name="Yoshida Y."/>
            <person name="Ohtoshi R."/>
            <person name="Malay A.D."/>
            <person name="Moran D.A.P."/>
            <person name="Tomita M."/>
            <person name="Numata K."/>
            <person name="Arakawa K."/>
        </authorList>
    </citation>
    <scope>NUCLEOTIDE SEQUENCE</scope>
</reference>
<dbReference type="GO" id="GO:0055038">
    <property type="term" value="C:recycling endosome membrane"/>
    <property type="evidence" value="ECO:0007669"/>
    <property type="project" value="UniProtKB-SubCell"/>
</dbReference>
<dbReference type="Gene3D" id="1.10.238.10">
    <property type="entry name" value="EF-hand"/>
    <property type="match status" value="1"/>
</dbReference>
<dbReference type="InterPro" id="IPR045063">
    <property type="entry name" value="Dynamin_N"/>
</dbReference>
<dbReference type="SUPFAM" id="SSF52540">
    <property type="entry name" value="P-loop containing nucleoside triphosphate hydrolases"/>
    <property type="match status" value="1"/>
</dbReference>
<name>A0A8X6XFK7_9ARAC</name>
<evidence type="ECO:0000259" key="3">
    <source>
        <dbReference type="PROSITE" id="PS50031"/>
    </source>
</evidence>
<dbReference type="SUPFAM" id="SSF47473">
    <property type="entry name" value="EF-hand"/>
    <property type="match status" value="1"/>
</dbReference>
<evidence type="ECO:0000313" key="5">
    <source>
        <dbReference type="EMBL" id="GFY52897.1"/>
    </source>
</evidence>
<organism evidence="5 6">
    <name type="scientific">Trichonephila inaurata madagascariensis</name>
    <dbReference type="NCBI Taxonomy" id="2747483"/>
    <lineage>
        <taxon>Eukaryota</taxon>
        <taxon>Metazoa</taxon>
        <taxon>Ecdysozoa</taxon>
        <taxon>Arthropoda</taxon>
        <taxon>Chelicerata</taxon>
        <taxon>Arachnida</taxon>
        <taxon>Araneae</taxon>
        <taxon>Araneomorphae</taxon>
        <taxon>Entelegynae</taxon>
        <taxon>Araneoidea</taxon>
        <taxon>Nephilidae</taxon>
        <taxon>Trichonephila</taxon>
        <taxon>Trichonephila inaurata</taxon>
    </lineage>
</organism>
<accession>A0A8X6XFK7</accession>
<dbReference type="Pfam" id="PF16880">
    <property type="entry name" value="EHD_N"/>
    <property type="match status" value="1"/>
</dbReference>
<dbReference type="PANTHER" id="PTHR11216:SF31">
    <property type="entry name" value="AT21416P"/>
    <property type="match status" value="1"/>
</dbReference>
<dbReference type="GO" id="GO:0016197">
    <property type="term" value="P:endosomal transport"/>
    <property type="evidence" value="ECO:0007669"/>
    <property type="project" value="TreeGrafter"/>
</dbReference>
<dbReference type="InterPro" id="IPR000261">
    <property type="entry name" value="EH_dom"/>
</dbReference>
<dbReference type="SMART" id="SM00027">
    <property type="entry name" value="EH"/>
    <property type="match status" value="1"/>
</dbReference>
<dbReference type="PROSITE" id="PS50031">
    <property type="entry name" value="EH"/>
    <property type="match status" value="1"/>
</dbReference>
<evidence type="ECO:0000256" key="2">
    <source>
        <dbReference type="ARBA" id="ARBA00022837"/>
    </source>
</evidence>
<dbReference type="Gene3D" id="3.40.50.300">
    <property type="entry name" value="P-loop containing nucleotide triphosphate hydrolases"/>
    <property type="match status" value="1"/>
</dbReference>
<dbReference type="InterPro" id="IPR031692">
    <property type="entry name" value="EHD_N"/>
</dbReference>
<dbReference type="Pfam" id="PF00350">
    <property type="entry name" value="Dynamin_N"/>
    <property type="match status" value="1"/>
</dbReference>
<dbReference type="GO" id="GO:0005886">
    <property type="term" value="C:plasma membrane"/>
    <property type="evidence" value="ECO:0007669"/>
    <property type="project" value="TreeGrafter"/>
</dbReference>
<keyword evidence="2" id="KW-0106">Calcium</keyword>
<dbReference type="EMBL" id="BMAV01008955">
    <property type="protein sequence ID" value="GFY52897.1"/>
    <property type="molecule type" value="Genomic_DNA"/>
</dbReference>
<feature type="domain" description="EH" evidence="3">
    <location>
        <begin position="411"/>
        <end position="486"/>
    </location>
</feature>
<dbReference type="InterPro" id="IPR018247">
    <property type="entry name" value="EF_Hand_1_Ca_BS"/>
</dbReference>
<keyword evidence="6" id="KW-1185">Reference proteome</keyword>
<dbReference type="InterPro" id="IPR040990">
    <property type="entry name" value="DUF5600"/>
</dbReference>
<gene>
    <name evidence="5" type="primary">EHD3</name>
    <name evidence="5" type="ORF">TNIN_34621</name>
</gene>
<evidence type="ECO:0000313" key="6">
    <source>
        <dbReference type="Proteomes" id="UP000886998"/>
    </source>
</evidence>
<dbReference type="AlphaFoldDB" id="A0A8X6XFK7"/>
<dbReference type="Proteomes" id="UP000886998">
    <property type="component" value="Unassembled WGS sequence"/>
</dbReference>
<evidence type="ECO:0000259" key="4">
    <source>
        <dbReference type="PROSITE" id="PS50222"/>
    </source>
</evidence>
<protein>
    <submittedName>
        <fullName evidence="5">EH domain-containing protein 3</fullName>
    </submittedName>
</protein>
<dbReference type="FunFam" id="1.10.238.10:FF:000038">
    <property type="entry name" value="EH domain-containing protein 3"/>
    <property type="match status" value="1"/>
</dbReference>
<comment type="caution">
    <text evidence="5">The sequence shown here is derived from an EMBL/GenBank/DDBJ whole genome shotgun (WGS) entry which is preliminary data.</text>
</comment>
<dbReference type="CDD" id="cd00052">
    <property type="entry name" value="EH"/>
    <property type="match status" value="1"/>
</dbReference>
<dbReference type="InterPro" id="IPR002048">
    <property type="entry name" value="EF_hand_dom"/>
</dbReference>